<dbReference type="Pfam" id="PF22562">
    <property type="entry name" value="UBA_7"/>
    <property type="match status" value="1"/>
</dbReference>
<comment type="caution">
    <text evidence="3">The sequence shown here is derived from an EMBL/GenBank/DDBJ whole genome shotgun (WGS) entry which is preliminary data.</text>
</comment>
<dbReference type="InterPro" id="IPR052476">
    <property type="entry name" value="UBAC1"/>
</dbReference>
<organism evidence="3 4">
    <name type="scientific">Protopolystoma xenopodis</name>
    <dbReference type="NCBI Taxonomy" id="117903"/>
    <lineage>
        <taxon>Eukaryota</taxon>
        <taxon>Metazoa</taxon>
        <taxon>Spiralia</taxon>
        <taxon>Lophotrochozoa</taxon>
        <taxon>Platyhelminthes</taxon>
        <taxon>Monogenea</taxon>
        <taxon>Polyopisthocotylea</taxon>
        <taxon>Polystomatidea</taxon>
        <taxon>Polystomatidae</taxon>
        <taxon>Protopolystoma</taxon>
    </lineage>
</organism>
<name>A0A448WI28_9PLAT</name>
<feature type="compositionally biased region" description="Low complexity" evidence="1">
    <location>
        <begin position="98"/>
        <end position="109"/>
    </location>
</feature>
<dbReference type="InterPro" id="IPR009060">
    <property type="entry name" value="UBA-like_sf"/>
</dbReference>
<evidence type="ECO:0000259" key="2">
    <source>
        <dbReference type="PROSITE" id="PS50030"/>
    </source>
</evidence>
<gene>
    <name evidence="3" type="ORF">PXEA_LOCUS5748</name>
</gene>
<dbReference type="GO" id="GO:0000151">
    <property type="term" value="C:ubiquitin ligase complex"/>
    <property type="evidence" value="ECO:0007669"/>
    <property type="project" value="TreeGrafter"/>
</dbReference>
<dbReference type="Proteomes" id="UP000784294">
    <property type="component" value="Unassembled WGS sequence"/>
</dbReference>
<feature type="region of interest" description="Disordered" evidence="1">
    <location>
        <begin position="98"/>
        <end position="126"/>
    </location>
</feature>
<dbReference type="Gene3D" id="1.10.8.10">
    <property type="entry name" value="DNA helicase RuvA subunit, C-terminal domain"/>
    <property type="match status" value="2"/>
</dbReference>
<evidence type="ECO:0000313" key="3">
    <source>
        <dbReference type="EMBL" id="VEL12308.1"/>
    </source>
</evidence>
<dbReference type="SMART" id="SM00165">
    <property type="entry name" value="UBA"/>
    <property type="match status" value="2"/>
</dbReference>
<dbReference type="Pfam" id="PF00627">
    <property type="entry name" value="UBA"/>
    <property type="match status" value="1"/>
</dbReference>
<dbReference type="OrthoDB" id="336240at2759"/>
<proteinExistence type="predicted"/>
<dbReference type="PANTHER" id="PTHR46738">
    <property type="entry name" value="UBIQUITIN-ASSOCIATED DOMAIN-CONTAINING PROTEIN 1"/>
    <property type="match status" value="1"/>
</dbReference>
<sequence>MILGPQCLKYLKPLQKLTHQQLIEQENGVLEENCLVNKEAELFSGFSFQKVDSDLLKQLICMGFDPVKVEYALRQTGNLITQAMDLLLSESDLTSSSTTQLTTSDSTVSFNSSHSTDIHTHSADNPNSGLATHRLSIAQLTPGQLLNIFRAWRLRGSQPSIEAKSSLMEMGFPESEAVAALRVTGNDKRLAVSYSLLMRVSLFLVTIYG</sequence>
<accession>A0A448WI28</accession>
<feature type="domain" description="UBA" evidence="2">
    <location>
        <begin position="50"/>
        <end position="90"/>
    </location>
</feature>
<dbReference type="InterPro" id="IPR015940">
    <property type="entry name" value="UBA"/>
</dbReference>
<dbReference type="AlphaFoldDB" id="A0A448WI28"/>
<feature type="domain" description="UBA" evidence="2">
    <location>
        <begin position="158"/>
        <end position="198"/>
    </location>
</feature>
<reference evidence="3" key="1">
    <citation type="submission" date="2018-11" db="EMBL/GenBank/DDBJ databases">
        <authorList>
            <consortium name="Pathogen Informatics"/>
        </authorList>
    </citation>
    <scope>NUCLEOTIDE SEQUENCE</scope>
</reference>
<evidence type="ECO:0000313" key="4">
    <source>
        <dbReference type="Proteomes" id="UP000784294"/>
    </source>
</evidence>
<dbReference type="EMBL" id="CAAALY010014394">
    <property type="protein sequence ID" value="VEL12308.1"/>
    <property type="molecule type" value="Genomic_DNA"/>
</dbReference>
<keyword evidence="4" id="KW-1185">Reference proteome</keyword>
<dbReference type="PANTHER" id="PTHR46738:SF1">
    <property type="entry name" value="UBIQUITIN-ASSOCIATED DOMAIN-CONTAINING PROTEIN 1"/>
    <property type="match status" value="1"/>
</dbReference>
<dbReference type="PROSITE" id="PS50030">
    <property type="entry name" value="UBA"/>
    <property type="match status" value="2"/>
</dbReference>
<protein>
    <recommendedName>
        <fullName evidence="2">UBA domain-containing protein</fullName>
    </recommendedName>
</protein>
<dbReference type="SUPFAM" id="SSF46934">
    <property type="entry name" value="UBA-like"/>
    <property type="match status" value="2"/>
</dbReference>
<evidence type="ECO:0000256" key="1">
    <source>
        <dbReference type="SAM" id="MobiDB-lite"/>
    </source>
</evidence>